<evidence type="ECO:0000313" key="1">
    <source>
        <dbReference type="EMBL" id="GAA2498819.1"/>
    </source>
</evidence>
<organism evidence="1 2">
    <name type="scientific">Streptomyces gobitricini</name>
    <dbReference type="NCBI Taxonomy" id="68211"/>
    <lineage>
        <taxon>Bacteria</taxon>
        <taxon>Bacillati</taxon>
        <taxon>Actinomycetota</taxon>
        <taxon>Actinomycetes</taxon>
        <taxon>Kitasatosporales</taxon>
        <taxon>Streptomycetaceae</taxon>
        <taxon>Streptomyces</taxon>
    </lineage>
</organism>
<comment type="caution">
    <text evidence="1">The sequence shown here is derived from an EMBL/GenBank/DDBJ whole genome shotgun (WGS) entry which is preliminary data.</text>
</comment>
<sequence length="70" mass="7449">MQTGEDVVTRDIPVHQGYLFLAPVVVQIAGGKKSAELGGQLHIHHMLDAGPENGVAEHIIGTYHGPDRIG</sequence>
<name>A0ABP5ZPV0_9ACTN</name>
<evidence type="ECO:0000313" key="2">
    <source>
        <dbReference type="Proteomes" id="UP001499942"/>
    </source>
</evidence>
<dbReference type="EMBL" id="BAAASR010000018">
    <property type="protein sequence ID" value="GAA2498819.1"/>
    <property type="molecule type" value="Genomic_DNA"/>
</dbReference>
<dbReference type="Proteomes" id="UP001499942">
    <property type="component" value="Unassembled WGS sequence"/>
</dbReference>
<accession>A0ABP5ZPV0</accession>
<proteinExistence type="predicted"/>
<reference evidence="2" key="1">
    <citation type="journal article" date="2019" name="Int. J. Syst. Evol. Microbiol.">
        <title>The Global Catalogue of Microorganisms (GCM) 10K type strain sequencing project: providing services to taxonomists for standard genome sequencing and annotation.</title>
        <authorList>
            <consortium name="The Broad Institute Genomics Platform"/>
            <consortium name="The Broad Institute Genome Sequencing Center for Infectious Disease"/>
            <person name="Wu L."/>
            <person name="Ma J."/>
        </authorList>
    </citation>
    <scope>NUCLEOTIDE SEQUENCE [LARGE SCALE GENOMIC DNA]</scope>
    <source>
        <strain evidence="2">JCM 5062</strain>
    </source>
</reference>
<gene>
    <name evidence="1" type="ORF">GCM10010393_33850</name>
</gene>
<keyword evidence="2" id="KW-1185">Reference proteome</keyword>
<protein>
    <submittedName>
        <fullName evidence="1">Uncharacterized protein</fullName>
    </submittedName>
</protein>